<evidence type="ECO:0000256" key="2">
    <source>
        <dbReference type="SAM" id="SignalP"/>
    </source>
</evidence>
<evidence type="ECO:0008006" key="5">
    <source>
        <dbReference type="Google" id="ProtNLM"/>
    </source>
</evidence>
<protein>
    <recommendedName>
        <fullName evidence="5">Secreted protein</fullName>
    </recommendedName>
</protein>
<organism evidence="3 4">
    <name type="scientific">Trichoderma lentiforme</name>
    <dbReference type="NCBI Taxonomy" id="1567552"/>
    <lineage>
        <taxon>Eukaryota</taxon>
        <taxon>Fungi</taxon>
        <taxon>Dikarya</taxon>
        <taxon>Ascomycota</taxon>
        <taxon>Pezizomycotina</taxon>
        <taxon>Sordariomycetes</taxon>
        <taxon>Hypocreomycetidae</taxon>
        <taxon>Hypocreales</taxon>
        <taxon>Hypocreaceae</taxon>
        <taxon>Trichoderma</taxon>
    </lineage>
</organism>
<feature type="region of interest" description="Disordered" evidence="1">
    <location>
        <begin position="30"/>
        <end position="59"/>
    </location>
</feature>
<evidence type="ECO:0000256" key="1">
    <source>
        <dbReference type="SAM" id="MobiDB-lite"/>
    </source>
</evidence>
<keyword evidence="2" id="KW-0732">Signal</keyword>
<evidence type="ECO:0000313" key="4">
    <source>
        <dbReference type="Proteomes" id="UP000801864"/>
    </source>
</evidence>
<feature type="signal peptide" evidence="2">
    <location>
        <begin position="1"/>
        <end position="24"/>
    </location>
</feature>
<dbReference type="Proteomes" id="UP000801864">
    <property type="component" value="Unassembled WGS sequence"/>
</dbReference>
<accession>A0A9P5C9C0</accession>
<gene>
    <name evidence="3" type="ORF">CFAM422_010689</name>
</gene>
<reference evidence="3 4" key="1">
    <citation type="submission" date="2018-06" db="EMBL/GenBank/DDBJ databases">
        <title>Genome analysis of cellulolytic fungus Trichoderma lentiforme CFAM-422.</title>
        <authorList>
            <person name="Steindorff A.S."/>
            <person name="Formighieri E.F."/>
            <person name="Midorikawa G.E.O."/>
            <person name="Tamietti M.S."/>
            <person name="Ramos E.Z."/>
            <person name="Silva A.S."/>
            <person name="Bon E.P.S."/>
            <person name="Mendes T.D."/>
            <person name="Damaso M.C.T."/>
            <person name="Favaro L.C.L."/>
        </authorList>
    </citation>
    <scope>NUCLEOTIDE SEQUENCE [LARGE SCALE GENOMIC DNA]</scope>
    <source>
        <strain evidence="3 4">CFAM-422</strain>
    </source>
</reference>
<comment type="caution">
    <text evidence="3">The sequence shown here is derived from an EMBL/GenBank/DDBJ whole genome shotgun (WGS) entry which is preliminary data.</text>
</comment>
<evidence type="ECO:0000313" key="3">
    <source>
        <dbReference type="EMBL" id="KAF3062553.1"/>
    </source>
</evidence>
<name>A0A9P5C9C0_9HYPO</name>
<dbReference type="AlphaFoldDB" id="A0A9P5C9C0"/>
<proteinExistence type="predicted"/>
<dbReference type="EMBL" id="QLNT01000021">
    <property type="protein sequence ID" value="KAF3062553.1"/>
    <property type="molecule type" value="Genomic_DNA"/>
</dbReference>
<feature type="chain" id="PRO_5040105357" description="Secreted protein" evidence="2">
    <location>
        <begin position="25"/>
        <end position="98"/>
    </location>
</feature>
<keyword evidence="4" id="KW-1185">Reference proteome</keyword>
<sequence>MAWGWMDLAMFMLALPQMPLLAAAANAPFRRKGAGSGRSKQQLANEGRPPANIPGSGRKGLGAIRIRRACMLVLQKRVAKVLGASRRCYWRKLASCSS</sequence>